<dbReference type="EMBL" id="BRZM01001845">
    <property type="protein sequence ID" value="GLD73849.1"/>
    <property type="molecule type" value="Genomic_DNA"/>
</dbReference>
<comment type="caution">
    <text evidence="2">The sequence shown here is derived from an EMBL/GenBank/DDBJ whole genome shotgun (WGS) entry which is preliminary data.</text>
</comment>
<dbReference type="Proteomes" id="UP001279410">
    <property type="component" value="Unassembled WGS sequence"/>
</dbReference>
<reference evidence="2" key="1">
    <citation type="submission" date="2022-08" db="EMBL/GenBank/DDBJ databases">
        <title>Genome sequencing of akame (Lates japonicus).</title>
        <authorList>
            <person name="Hashiguchi Y."/>
            <person name="Takahashi H."/>
        </authorList>
    </citation>
    <scope>NUCLEOTIDE SEQUENCE</scope>
    <source>
        <strain evidence="2">Kochi</strain>
    </source>
</reference>
<sequence>MFEEEGFTVAEQHLPKNQTNQDPTTRGLTTLVPGSQTNKTDLRSPRTREHLHLCQSHSSVNVEPEPHSGKGELSRREVTEPDGAGVQMMVHGISAPIHSQSSTEIQQRLNPSEKPSNTTKMSRPGAHSKISKFKVKGQVKMTAMNFSLPCVCLDEELC</sequence>
<gene>
    <name evidence="2" type="ORF">AKAME5_002517500</name>
</gene>
<feature type="compositionally biased region" description="Basic and acidic residues" evidence="1">
    <location>
        <begin position="40"/>
        <end position="52"/>
    </location>
</feature>
<keyword evidence="3" id="KW-1185">Reference proteome</keyword>
<feature type="region of interest" description="Disordered" evidence="1">
    <location>
        <begin position="1"/>
        <end position="79"/>
    </location>
</feature>
<name>A0AAD3NML9_LATJO</name>
<evidence type="ECO:0000313" key="3">
    <source>
        <dbReference type="Proteomes" id="UP001279410"/>
    </source>
</evidence>
<evidence type="ECO:0000313" key="2">
    <source>
        <dbReference type="EMBL" id="GLD73849.1"/>
    </source>
</evidence>
<feature type="compositionally biased region" description="Polar residues" evidence="1">
    <location>
        <begin position="15"/>
        <end position="39"/>
    </location>
</feature>
<organism evidence="2 3">
    <name type="scientific">Lates japonicus</name>
    <name type="common">Japanese lates</name>
    <dbReference type="NCBI Taxonomy" id="270547"/>
    <lineage>
        <taxon>Eukaryota</taxon>
        <taxon>Metazoa</taxon>
        <taxon>Chordata</taxon>
        <taxon>Craniata</taxon>
        <taxon>Vertebrata</taxon>
        <taxon>Euteleostomi</taxon>
        <taxon>Actinopterygii</taxon>
        <taxon>Neopterygii</taxon>
        <taxon>Teleostei</taxon>
        <taxon>Neoteleostei</taxon>
        <taxon>Acanthomorphata</taxon>
        <taxon>Carangaria</taxon>
        <taxon>Carangaria incertae sedis</taxon>
        <taxon>Centropomidae</taxon>
        <taxon>Lates</taxon>
    </lineage>
</organism>
<feature type="compositionally biased region" description="Basic and acidic residues" evidence="1">
    <location>
        <begin position="64"/>
        <end position="79"/>
    </location>
</feature>
<feature type="compositionally biased region" description="Polar residues" evidence="1">
    <location>
        <begin position="99"/>
        <end position="121"/>
    </location>
</feature>
<feature type="region of interest" description="Disordered" evidence="1">
    <location>
        <begin position="99"/>
        <end position="128"/>
    </location>
</feature>
<protein>
    <submittedName>
        <fullName evidence="2">Coiled-coil domain-containing protein 57-like isoform X3</fullName>
    </submittedName>
</protein>
<dbReference type="AlphaFoldDB" id="A0AAD3NML9"/>
<proteinExistence type="predicted"/>
<evidence type="ECO:0000256" key="1">
    <source>
        <dbReference type="SAM" id="MobiDB-lite"/>
    </source>
</evidence>
<accession>A0AAD3NML9</accession>